<gene>
    <name evidence="2" type="ORF">M0L20_23005</name>
</gene>
<comment type="caution">
    <text evidence="2">The sequence shown here is derived from an EMBL/GenBank/DDBJ whole genome shotgun (WGS) entry which is preliminary data.</text>
</comment>
<dbReference type="InterPro" id="IPR000600">
    <property type="entry name" value="ROK"/>
</dbReference>
<protein>
    <submittedName>
        <fullName evidence="2">ROK family protein</fullName>
    </submittedName>
</protein>
<dbReference type="EMBL" id="JALPRF010000004">
    <property type="protein sequence ID" value="MCK8494756.1"/>
    <property type="molecule type" value="Genomic_DNA"/>
</dbReference>
<proteinExistence type="inferred from homology"/>
<evidence type="ECO:0000313" key="3">
    <source>
        <dbReference type="Proteomes" id="UP001202180"/>
    </source>
</evidence>
<dbReference type="Proteomes" id="UP001202180">
    <property type="component" value="Unassembled WGS sequence"/>
</dbReference>
<dbReference type="RefSeq" id="WP_248479342.1">
    <property type="nucleotide sequence ID" value="NZ_JALPRF010000004.1"/>
</dbReference>
<comment type="similarity">
    <text evidence="1">Belongs to the ROK (NagC/XylR) family.</text>
</comment>
<organism evidence="2 3">
    <name type="scientific">Spirosoma liriopis</name>
    <dbReference type="NCBI Taxonomy" id="2937440"/>
    <lineage>
        <taxon>Bacteria</taxon>
        <taxon>Pseudomonadati</taxon>
        <taxon>Bacteroidota</taxon>
        <taxon>Cytophagia</taxon>
        <taxon>Cytophagales</taxon>
        <taxon>Cytophagaceae</taxon>
        <taxon>Spirosoma</taxon>
    </lineage>
</organism>
<dbReference type="PANTHER" id="PTHR18964">
    <property type="entry name" value="ROK (REPRESSOR, ORF, KINASE) FAMILY"/>
    <property type="match status" value="1"/>
</dbReference>
<dbReference type="Gene3D" id="3.30.420.40">
    <property type="match status" value="2"/>
</dbReference>
<keyword evidence="3" id="KW-1185">Reference proteome</keyword>
<dbReference type="SUPFAM" id="SSF53067">
    <property type="entry name" value="Actin-like ATPase domain"/>
    <property type="match status" value="1"/>
</dbReference>
<name>A0ABT0HRG1_9BACT</name>
<evidence type="ECO:0000256" key="1">
    <source>
        <dbReference type="ARBA" id="ARBA00006479"/>
    </source>
</evidence>
<dbReference type="InterPro" id="IPR043129">
    <property type="entry name" value="ATPase_NBD"/>
</dbReference>
<evidence type="ECO:0000313" key="2">
    <source>
        <dbReference type="EMBL" id="MCK8494756.1"/>
    </source>
</evidence>
<dbReference type="Pfam" id="PF00480">
    <property type="entry name" value="ROK"/>
    <property type="match status" value="1"/>
</dbReference>
<dbReference type="PANTHER" id="PTHR18964:SF149">
    <property type="entry name" value="BIFUNCTIONAL UDP-N-ACETYLGLUCOSAMINE 2-EPIMERASE_N-ACETYLMANNOSAMINE KINASE"/>
    <property type="match status" value="1"/>
</dbReference>
<reference evidence="2 3" key="1">
    <citation type="submission" date="2022-04" db="EMBL/GenBank/DDBJ databases">
        <title>Spirosoma sp. strain RP8 genome sequencing and assembly.</title>
        <authorList>
            <person name="Jung Y."/>
        </authorList>
    </citation>
    <scope>NUCLEOTIDE SEQUENCE [LARGE SCALE GENOMIC DNA]</scope>
    <source>
        <strain evidence="2 3">RP8</strain>
    </source>
</reference>
<accession>A0ABT0HRG1</accession>
<sequence length="316" mass="33537">MEQKAIIAIDLGGTRIKLGLVRAGTVLLTSQLDSQSGQGLQSRLPQIQATVNDMLAKAGLSAADLVGLGVAVPGIVDPVQQRVLSINAKYSDAPNLDLPGWARETWGVPFYLENDTRAALLGEWQHGSGRGYDNVVLMTLGTGIGTSAVIEGRLLRGKHFQAGVLGGHFIQNTHGNRCNCGAVGCAEAEASTWSLAERATTHATYAQSMLCRYDTVDYEAVFRCAEQGDALAVTLRDQSIAIWAACAYNLVQAYDPEVLILGGGVMASRDVIIPPIQLRLNQNAWATWGNVAVVPSLLTDSAALLGAAHLVYNAEL</sequence>